<dbReference type="Gene3D" id="3.55.50.10">
    <property type="entry name" value="Baseplate protein-like domains"/>
    <property type="match status" value="1"/>
</dbReference>
<evidence type="ECO:0000259" key="1">
    <source>
        <dbReference type="Pfam" id="PF04717"/>
    </source>
</evidence>
<reference evidence="2 3" key="1">
    <citation type="submission" date="2014-07" db="EMBL/GenBank/DDBJ databases">
        <title>Genome of Chryseobacterium soli DSM 19298.</title>
        <authorList>
            <person name="Stropko S.J."/>
            <person name="Pipes S.E."/>
            <person name="Newman J."/>
        </authorList>
    </citation>
    <scope>NUCLEOTIDE SEQUENCE [LARGE SCALE GENOMIC DNA]</scope>
    <source>
        <strain evidence="2 3">DSM 19298</strain>
    </source>
</reference>
<dbReference type="SUPFAM" id="SSF69279">
    <property type="entry name" value="Phage tail proteins"/>
    <property type="match status" value="1"/>
</dbReference>
<dbReference type="Pfam" id="PF04717">
    <property type="entry name" value="Phage_base_V"/>
    <property type="match status" value="1"/>
</dbReference>
<dbReference type="AlphaFoldDB" id="A0A086A2U8"/>
<dbReference type="InterPro" id="IPR037026">
    <property type="entry name" value="Vgr_OB-fold_dom_sf"/>
</dbReference>
<feature type="domain" description="Gp5/Type VI secretion system Vgr protein OB-fold" evidence="1">
    <location>
        <begin position="475"/>
        <end position="553"/>
    </location>
</feature>
<keyword evidence="3" id="KW-1185">Reference proteome</keyword>
<evidence type="ECO:0000313" key="2">
    <source>
        <dbReference type="EMBL" id="KFF11012.1"/>
    </source>
</evidence>
<comment type="caution">
    <text evidence="2">The sequence shown here is derived from an EMBL/GenBank/DDBJ whole genome shotgun (WGS) entry which is preliminary data.</text>
</comment>
<protein>
    <submittedName>
        <fullName evidence="2">Vgr family protein</fullName>
    </submittedName>
</protein>
<dbReference type="SUPFAM" id="SSF69255">
    <property type="entry name" value="gp5 N-terminal domain-like"/>
    <property type="match status" value="1"/>
</dbReference>
<name>A0A086A2U8_9FLAO</name>
<dbReference type="InterPro" id="IPR006531">
    <property type="entry name" value="Gp5/Vgr_OB"/>
</dbReference>
<dbReference type="OrthoDB" id="727155at2"/>
<gene>
    <name evidence="2" type="ORF">IW15_17755</name>
</gene>
<organism evidence="2 3">
    <name type="scientific">Chryseobacterium soli</name>
    <dbReference type="NCBI Taxonomy" id="445961"/>
    <lineage>
        <taxon>Bacteria</taxon>
        <taxon>Pseudomonadati</taxon>
        <taxon>Bacteroidota</taxon>
        <taxon>Flavobacteriia</taxon>
        <taxon>Flavobacteriales</taxon>
        <taxon>Weeksellaceae</taxon>
        <taxon>Chryseobacterium group</taxon>
        <taxon>Chryseobacterium</taxon>
    </lineage>
</organism>
<dbReference type="Gene3D" id="2.40.50.230">
    <property type="entry name" value="Gp5 N-terminal domain"/>
    <property type="match status" value="1"/>
</dbReference>
<dbReference type="RefSeq" id="WP_034714103.1">
    <property type="nucleotide sequence ID" value="NZ_JPRH01000008.1"/>
</dbReference>
<accession>A0A086A2U8</accession>
<dbReference type="eggNOG" id="COG3501">
    <property type="taxonomic scope" value="Bacteria"/>
</dbReference>
<dbReference type="STRING" id="445961.IW15_17755"/>
<sequence length="724" mass="78099">MFQDKKSSKKQASKDLKTSVPVKNLKETAVAKETGIAGEKIVAADQKISQFQEYPGVIQNPSVMFMNQNIQGNNSLTTDDKLWTNQPTSKIHNATSIPTSQILGINRVVKLEIVVDGKIIRYFKHFTLNQSAVKHHSFSLTLAHDTLGNPENHNLEEAQNFLGKRITVIFKYKDVEESPERNFVGVITEVGFSQEKGSLGNIILTGYSPTVLLDAAPHIQSFGGAQEISLNSIADQVIREGLGQNKFDFRVDSRHGNVSYSSQYEETHYNYLARMAEAYGEQFFYDGEVLHFGKLPPSEQSVKLTYGSSVNDVKIKMKAQHVNPTFYGYNSSKNEKLTTSSSKVNHISDIAKRAYEISEKTFTTPSLRVAPIKASSIMDIDASQKGASGSKAVDVFITSGSTTVPFLYPGCTADVEMRKLDTNQTSYFTKLMITEVSHEVDGRGHYTGNFEAIASDTGYIPRPEFHFPKAEAQFAKVISNMDPLNQGRVRVQFDWQNGPDTTEFIRVMTPDAGGSDKVTKNRGFMAIPEVGDQVVVNFVHQHPDRPFVMGGMFHGGVGGGGGQNNNVKSLSSRSGNKLELDDGAGSVFLTDKGGANMKFDGSGNAATVANAAHSISAGSTHTTGVGGKKDSPPQSLLHMDASGNIILDGKTSITFKVGGNSITISKDGIVTSVGEGKIESTATAGPVTIKSTSADASFSGSTDTKIGGGTTTFVTGGEVEINQS</sequence>
<dbReference type="EMBL" id="JPRH01000008">
    <property type="protein sequence ID" value="KFF11012.1"/>
    <property type="molecule type" value="Genomic_DNA"/>
</dbReference>
<proteinExistence type="predicted"/>
<evidence type="ECO:0000313" key="3">
    <source>
        <dbReference type="Proteomes" id="UP000028705"/>
    </source>
</evidence>
<dbReference type="Proteomes" id="UP000028705">
    <property type="component" value="Unassembled WGS sequence"/>
</dbReference>
<dbReference type="Pfam" id="PF05954">
    <property type="entry name" value="Phage_GPD"/>
    <property type="match status" value="1"/>
</dbReference>